<gene>
    <name evidence="1" type="ORF">FRACYDRAFT_246765</name>
</gene>
<protein>
    <submittedName>
        <fullName evidence="1">Uncharacterized protein</fullName>
    </submittedName>
</protein>
<dbReference type="EMBL" id="KV784370">
    <property type="protein sequence ID" value="OEU10889.1"/>
    <property type="molecule type" value="Genomic_DNA"/>
</dbReference>
<dbReference type="Proteomes" id="UP000095751">
    <property type="component" value="Unassembled WGS sequence"/>
</dbReference>
<dbReference type="KEGG" id="fcy:FRACYDRAFT_246765"/>
<dbReference type="AlphaFoldDB" id="A0A1E7EYH9"/>
<sequence length="124" mass="13889">MYARSSSDHSDDQTRLLTTMKTGDAAFYSDAVEGGTIIYDINGLASATGNAKILLDTAYGEQQQEGEKDGQNLLHLDLHLDLDLVAVAVVRLLEWEIPLVQAFKKRPVKLNERDLYYINSKMKE</sequence>
<reference evidence="1 2" key="1">
    <citation type="submission" date="2016-09" db="EMBL/GenBank/DDBJ databases">
        <title>Extensive genetic diversity and differential bi-allelic expression allows diatom success in the polar Southern Ocean.</title>
        <authorList>
            <consortium name="DOE Joint Genome Institute"/>
            <person name="Mock T."/>
            <person name="Otillar R.P."/>
            <person name="Strauss J."/>
            <person name="Dupont C."/>
            <person name="Frickenhaus S."/>
            <person name="Maumus F."/>
            <person name="Mcmullan M."/>
            <person name="Sanges R."/>
            <person name="Schmutz J."/>
            <person name="Toseland A."/>
            <person name="Valas R."/>
            <person name="Veluchamy A."/>
            <person name="Ward B.J."/>
            <person name="Allen A."/>
            <person name="Barry K."/>
            <person name="Falciatore A."/>
            <person name="Ferrante M."/>
            <person name="Fortunato A.E."/>
            <person name="Gloeckner G."/>
            <person name="Gruber A."/>
            <person name="Hipkin R."/>
            <person name="Janech M."/>
            <person name="Kroth P."/>
            <person name="Leese F."/>
            <person name="Lindquist E."/>
            <person name="Lyon B.R."/>
            <person name="Martin J."/>
            <person name="Mayer C."/>
            <person name="Parker M."/>
            <person name="Quesneville H."/>
            <person name="Raymond J."/>
            <person name="Uhlig C."/>
            <person name="Valentin K.U."/>
            <person name="Worden A.Z."/>
            <person name="Armbrust E.V."/>
            <person name="Bowler C."/>
            <person name="Green B."/>
            <person name="Moulton V."/>
            <person name="Van Oosterhout C."/>
            <person name="Grigoriev I."/>
        </authorList>
    </citation>
    <scope>NUCLEOTIDE SEQUENCE [LARGE SCALE GENOMIC DNA]</scope>
    <source>
        <strain evidence="1 2">CCMP1102</strain>
    </source>
</reference>
<proteinExistence type="predicted"/>
<accession>A0A1E7EYH9</accession>
<keyword evidence="2" id="KW-1185">Reference proteome</keyword>
<name>A0A1E7EYH9_9STRA</name>
<dbReference type="InParanoid" id="A0A1E7EYH9"/>
<evidence type="ECO:0000313" key="1">
    <source>
        <dbReference type="EMBL" id="OEU10889.1"/>
    </source>
</evidence>
<evidence type="ECO:0000313" key="2">
    <source>
        <dbReference type="Proteomes" id="UP000095751"/>
    </source>
</evidence>
<organism evidence="1 2">
    <name type="scientific">Fragilariopsis cylindrus CCMP1102</name>
    <dbReference type="NCBI Taxonomy" id="635003"/>
    <lineage>
        <taxon>Eukaryota</taxon>
        <taxon>Sar</taxon>
        <taxon>Stramenopiles</taxon>
        <taxon>Ochrophyta</taxon>
        <taxon>Bacillariophyta</taxon>
        <taxon>Bacillariophyceae</taxon>
        <taxon>Bacillariophycidae</taxon>
        <taxon>Bacillariales</taxon>
        <taxon>Bacillariaceae</taxon>
        <taxon>Fragilariopsis</taxon>
    </lineage>
</organism>